<organism evidence="1 2">
    <name type="scientific">Vigna mungo</name>
    <name type="common">Black gram</name>
    <name type="synonym">Phaseolus mungo</name>
    <dbReference type="NCBI Taxonomy" id="3915"/>
    <lineage>
        <taxon>Eukaryota</taxon>
        <taxon>Viridiplantae</taxon>
        <taxon>Streptophyta</taxon>
        <taxon>Embryophyta</taxon>
        <taxon>Tracheophyta</taxon>
        <taxon>Spermatophyta</taxon>
        <taxon>Magnoliopsida</taxon>
        <taxon>eudicotyledons</taxon>
        <taxon>Gunneridae</taxon>
        <taxon>Pentapetalae</taxon>
        <taxon>rosids</taxon>
        <taxon>fabids</taxon>
        <taxon>Fabales</taxon>
        <taxon>Fabaceae</taxon>
        <taxon>Papilionoideae</taxon>
        <taxon>50 kb inversion clade</taxon>
        <taxon>NPAAA clade</taxon>
        <taxon>indigoferoid/millettioid clade</taxon>
        <taxon>Phaseoleae</taxon>
        <taxon>Vigna</taxon>
    </lineage>
</organism>
<sequence length="617" mass="69953">MQFRLHYMFERVWDGHLSTLPATGTPCRNSTCVITGSRSLSITLGDPILLLRSLFSPVKSLQNKVEFVLGSAPQPAQTDATFHAWFRCNSMVVSWLLHSVSPSIRESIIWMDNAFDIWNDLKIRFAQGDLARISTLQMEATTLSQGELSVTEFFTKLRIIWDELDSFRPDPVCICKSKCSCTVSSILSQRKHEDRAMQLLRGLNSQYTNIQSHILLLDPLPPISKIFSLVIQQERQIMTDHVTASMKTISYSNFPCQPNGSTTITCTYCNRVGHQENTCFKKHGFPNQDHRNAKTTNNNNRKICTYCRKTGHTIDVCFKKHGYPPGHKPSGNLVTDLSTGSHNTPTDITQLDDNCNDTSESVRRSSRPRTTLAYLKDYKTNSIVRYPIKNYLCYNRLSNHFKHTILSITSNTEPNSYSVAFKNPKWVIAMCVELDALQANNTWVLTTLPPNKTAIGCRWVSFFHKWWHSGSDLLVWRSGRGTIQGVSCSCNSGGLQQRQRPVAATVMARSFRACNNGWRDKFFSLPVQRMMEVKLTTVLLGVTFATGEGRRFWFRILLTRHYGFSSSLGLYLSRCGIEALLFVLVYWLVQVWFVTKRSSTPGSVVLASGGGFFLQHL</sequence>
<name>A0AAQ3N9Q9_VIGMU</name>
<keyword evidence="2" id="KW-1185">Reference proteome</keyword>
<proteinExistence type="predicted"/>
<reference evidence="1 2" key="1">
    <citation type="journal article" date="2023" name="Life. Sci Alliance">
        <title>Evolutionary insights into 3D genome organization and epigenetic landscape of Vigna mungo.</title>
        <authorList>
            <person name="Junaid A."/>
            <person name="Singh B."/>
            <person name="Bhatia S."/>
        </authorList>
    </citation>
    <scope>NUCLEOTIDE SEQUENCE [LARGE SCALE GENOMIC DNA]</scope>
    <source>
        <strain evidence="1">Urdbean</strain>
    </source>
</reference>
<evidence type="ECO:0000313" key="1">
    <source>
        <dbReference type="EMBL" id="WVZ05955.1"/>
    </source>
</evidence>
<dbReference type="AlphaFoldDB" id="A0AAQ3N9Q9"/>
<dbReference type="Proteomes" id="UP001374535">
    <property type="component" value="Chromosome 6"/>
</dbReference>
<protein>
    <recommendedName>
        <fullName evidence="3">Retrotransposon gag domain-containing protein</fullName>
    </recommendedName>
</protein>
<evidence type="ECO:0008006" key="3">
    <source>
        <dbReference type="Google" id="ProtNLM"/>
    </source>
</evidence>
<dbReference type="EMBL" id="CP144695">
    <property type="protein sequence ID" value="WVZ05955.1"/>
    <property type="molecule type" value="Genomic_DNA"/>
</dbReference>
<dbReference type="PANTHER" id="PTHR34222">
    <property type="entry name" value="GAG_PRE-INTEGRS DOMAIN-CONTAINING PROTEIN"/>
    <property type="match status" value="1"/>
</dbReference>
<gene>
    <name evidence="1" type="ORF">V8G54_019301</name>
</gene>
<accession>A0AAQ3N9Q9</accession>
<evidence type="ECO:0000313" key="2">
    <source>
        <dbReference type="Proteomes" id="UP001374535"/>
    </source>
</evidence>
<dbReference type="PANTHER" id="PTHR34222:SF99">
    <property type="entry name" value="PROTEIN, PUTATIVE-RELATED"/>
    <property type="match status" value="1"/>
</dbReference>